<protein>
    <submittedName>
        <fullName evidence="2">Uncharacterized protein</fullName>
    </submittedName>
</protein>
<feature type="non-terminal residue" evidence="2">
    <location>
        <position position="61"/>
    </location>
</feature>
<comment type="caution">
    <text evidence="2">The sequence shown here is derived from an EMBL/GenBank/DDBJ whole genome shotgun (WGS) entry which is preliminary data.</text>
</comment>
<sequence>MPHQTIHTPMGTSTFGCSSQDQIGQHYLTDSVDTTTVSRTQSEEKKKKKKKNPSQEHLPKT</sequence>
<name>A0A843WJA3_COLES</name>
<evidence type="ECO:0000256" key="1">
    <source>
        <dbReference type="SAM" id="MobiDB-lite"/>
    </source>
</evidence>
<proteinExistence type="predicted"/>
<reference evidence="2" key="1">
    <citation type="submission" date="2017-07" db="EMBL/GenBank/DDBJ databases">
        <title>Taro Niue Genome Assembly and Annotation.</title>
        <authorList>
            <person name="Atibalentja N."/>
            <person name="Keating K."/>
            <person name="Fields C.J."/>
        </authorList>
    </citation>
    <scope>NUCLEOTIDE SEQUENCE</scope>
    <source>
        <strain evidence="2">Niue_2</strain>
        <tissue evidence="2">Leaf</tissue>
    </source>
</reference>
<organism evidence="2 3">
    <name type="scientific">Colocasia esculenta</name>
    <name type="common">Wild taro</name>
    <name type="synonym">Arum esculentum</name>
    <dbReference type="NCBI Taxonomy" id="4460"/>
    <lineage>
        <taxon>Eukaryota</taxon>
        <taxon>Viridiplantae</taxon>
        <taxon>Streptophyta</taxon>
        <taxon>Embryophyta</taxon>
        <taxon>Tracheophyta</taxon>
        <taxon>Spermatophyta</taxon>
        <taxon>Magnoliopsida</taxon>
        <taxon>Liliopsida</taxon>
        <taxon>Araceae</taxon>
        <taxon>Aroideae</taxon>
        <taxon>Colocasieae</taxon>
        <taxon>Colocasia</taxon>
    </lineage>
</organism>
<dbReference type="EMBL" id="NMUH01003257">
    <property type="protein sequence ID" value="MQM04635.1"/>
    <property type="molecule type" value="Genomic_DNA"/>
</dbReference>
<dbReference type="Proteomes" id="UP000652761">
    <property type="component" value="Unassembled WGS sequence"/>
</dbReference>
<feature type="region of interest" description="Disordered" evidence="1">
    <location>
        <begin position="26"/>
        <end position="61"/>
    </location>
</feature>
<accession>A0A843WJA3</accession>
<keyword evidence="3" id="KW-1185">Reference proteome</keyword>
<evidence type="ECO:0000313" key="3">
    <source>
        <dbReference type="Proteomes" id="UP000652761"/>
    </source>
</evidence>
<evidence type="ECO:0000313" key="2">
    <source>
        <dbReference type="EMBL" id="MQM04635.1"/>
    </source>
</evidence>
<feature type="compositionally biased region" description="Low complexity" evidence="1">
    <location>
        <begin position="29"/>
        <end position="38"/>
    </location>
</feature>
<gene>
    <name evidence="2" type="ORF">Taro_037440</name>
</gene>
<feature type="region of interest" description="Disordered" evidence="1">
    <location>
        <begin position="1"/>
        <end position="20"/>
    </location>
</feature>
<dbReference type="AlphaFoldDB" id="A0A843WJA3"/>